<dbReference type="PANTHER" id="PTHR46577">
    <property type="entry name" value="HTH-TYPE TRANSCRIPTIONAL REGULATORY PROTEIN GABR"/>
    <property type="match status" value="1"/>
</dbReference>
<organism evidence="7 8">
    <name type="scientific">Salipiger thiooxidans</name>
    <dbReference type="NCBI Taxonomy" id="282683"/>
    <lineage>
        <taxon>Bacteria</taxon>
        <taxon>Pseudomonadati</taxon>
        <taxon>Pseudomonadota</taxon>
        <taxon>Alphaproteobacteria</taxon>
        <taxon>Rhodobacterales</taxon>
        <taxon>Roseobacteraceae</taxon>
        <taxon>Salipiger</taxon>
    </lineage>
</organism>
<feature type="domain" description="HTH gntR-type" evidence="6">
    <location>
        <begin position="11"/>
        <end position="79"/>
    </location>
</feature>
<protein>
    <submittedName>
        <fullName evidence="7">GntR family transcriptional regulator / MocR family aminotransferase</fullName>
    </submittedName>
</protein>
<dbReference type="InterPro" id="IPR004839">
    <property type="entry name" value="Aminotransferase_I/II_large"/>
</dbReference>
<evidence type="ECO:0000256" key="2">
    <source>
        <dbReference type="ARBA" id="ARBA00022898"/>
    </source>
</evidence>
<accession>A0A1G7L987</accession>
<reference evidence="8" key="1">
    <citation type="submission" date="2016-10" db="EMBL/GenBank/DDBJ databases">
        <authorList>
            <person name="Varghese N."/>
            <person name="Submissions S."/>
        </authorList>
    </citation>
    <scope>NUCLEOTIDE SEQUENCE [LARGE SCALE GENOMIC DNA]</scope>
    <source>
        <strain evidence="8">DSM 10146</strain>
    </source>
</reference>
<keyword evidence="3" id="KW-0805">Transcription regulation</keyword>
<gene>
    <name evidence="7" type="ORF">SAMN04488105_12244</name>
</gene>
<dbReference type="STRING" id="282683.SAMN04488105_12244"/>
<keyword evidence="7" id="KW-0032">Aminotransferase</keyword>
<evidence type="ECO:0000256" key="5">
    <source>
        <dbReference type="ARBA" id="ARBA00023163"/>
    </source>
</evidence>
<keyword evidence="4" id="KW-0238">DNA-binding</keyword>
<dbReference type="Pfam" id="PF00155">
    <property type="entry name" value="Aminotran_1_2"/>
    <property type="match status" value="1"/>
</dbReference>
<sequence length="479" mass="52657">MFASIDRDAPESIQAQLRRSIVGAIHAGKMAPGQKLPPSRRLAEQLGIARNTVAAVYEELVARGYLEAVPRRGYFVGRELDAARDAELPATGPGGLDWAVRIRQRPSALRHVDKPSNWQDYEYPFVCGQVDPRLFPIDTWRACSRDALGRSAIDWWTADRAVEDDPLLVEQIRSQVLPQRGIFARPEQILVTLGTQEGLYLLSRLLARPGVRVGVESPGYPDARNIFAADGAEIVDLPVDGDGARTDGAGRLDVAVLTPTNHCPTMVQMPPERREAILRQARQDGTILIEDDYDGETAFASDGTTLKSLDGDGRVVYLGTFSKVLAPGVRLGFLVADAALVDEARWLRRLIHRSAPLNNQRTAAIFLAEGHYLTLVRQLRAALESRTRRVRDGRRRYLPGFTMSEGGGGASVWLTCPEGLDANRLWDVAWGRGVLTETGDPFVPPGQAGRFLRIGLSYIDDRKIDSGLRLLGEAAASLR</sequence>
<dbReference type="InterPro" id="IPR015424">
    <property type="entry name" value="PyrdxlP-dep_Trfase"/>
</dbReference>
<name>A0A1G7L987_9RHOB</name>
<comment type="similarity">
    <text evidence="1">In the C-terminal section; belongs to the class-I pyridoxal-phosphate-dependent aminotransferase family.</text>
</comment>
<dbReference type="GO" id="GO:0003677">
    <property type="term" value="F:DNA binding"/>
    <property type="evidence" value="ECO:0007669"/>
    <property type="project" value="UniProtKB-KW"/>
</dbReference>
<keyword evidence="8" id="KW-1185">Reference proteome</keyword>
<dbReference type="RefSeq" id="WP_089963473.1">
    <property type="nucleotide sequence ID" value="NZ_FNAV01000022.1"/>
</dbReference>
<dbReference type="GO" id="GO:0008483">
    <property type="term" value="F:transaminase activity"/>
    <property type="evidence" value="ECO:0007669"/>
    <property type="project" value="UniProtKB-KW"/>
</dbReference>
<evidence type="ECO:0000256" key="4">
    <source>
        <dbReference type="ARBA" id="ARBA00023125"/>
    </source>
</evidence>
<dbReference type="AlphaFoldDB" id="A0A1G7L987"/>
<dbReference type="Gene3D" id="3.40.640.10">
    <property type="entry name" value="Type I PLP-dependent aspartate aminotransferase-like (Major domain)"/>
    <property type="match status" value="1"/>
</dbReference>
<dbReference type="InterPro" id="IPR051446">
    <property type="entry name" value="HTH_trans_reg/aminotransferase"/>
</dbReference>
<dbReference type="Proteomes" id="UP000198994">
    <property type="component" value="Unassembled WGS sequence"/>
</dbReference>
<dbReference type="CDD" id="cd00609">
    <property type="entry name" value="AAT_like"/>
    <property type="match status" value="1"/>
</dbReference>
<evidence type="ECO:0000313" key="8">
    <source>
        <dbReference type="Proteomes" id="UP000198994"/>
    </source>
</evidence>
<dbReference type="PRINTS" id="PR00035">
    <property type="entry name" value="HTHGNTR"/>
</dbReference>
<keyword evidence="7" id="KW-0808">Transferase</keyword>
<dbReference type="Pfam" id="PF00392">
    <property type="entry name" value="GntR"/>
    <property type="match status" value="1"/>
</dbReference>
<dbReference type="InterPro" id="IPR036388">
    <property type="entry name" value="WH-like_DNA-bd_sf"/>
</dbReference>
<dbReference type="PANTHER" id="PTHR46577:SF1">
    <property type="entry name" value="HTH-TYPE TRANSCRIPTIONAL REGULATORY PROTEIN GABR"/>
    <property type="match status" value="1"/>
</dbReference>
<proteinExistence type="inferred from homology"/>
<keyword evidence="2" id="KW-0663">Pyridoxal phosphate</keyword>
<dbReference type="InterPro" id="IPR000524">
    <property type="entry name" value="Tscrpt_reg_HTH_GntR"/>
</dbReference>
<dbReference type="OrthoDB" id="9808770at2"/>
<dbReference type="PROSITE" id="PS50949">
    <property type="entry name" value="HTH_GNTR"/>
    <property type="match status" value="1"/>
</dbReference>
<dbReference type="GO" id="GO:0003700">
    <property type="term" value="F:DNA-binding transcription factor activity"/>
    <property type="evidence" value="ECO:0007669"/>
    <property type="project" value="InterPro"/>
</dbReference>
<dbReference type="CDD" id="cd07377">
    <property type="entry name" value="WHTH_GntR"/>
    <property type="match status" value="1"/>
</dbReference>
<dbReference type="GO" id="GO:0030170">
    <property type="term" value="F:pyridoxal phosphate binding"/>
    <property type="evidence" value="ECO:0007669"/>
    <property type="project" value="InterPro"/>
</dbReference>
<dbReference type="InterPro" id="IPR015421">
    <property type="entry name" value="PyrdxlP-dep_Trfase_major"/>
</dbReference>
<evidence type="ECO:0000256" key="1">
    <source>
        <dbReference type="ARBA" id="ARBA00005384"/>
    </source>
</evidence>
<keyword evidence="5" id="KW-0804">Transcription</keyword>
<evidence type="ECO:0000256" key="3">
    <source>
        <dbReference type="ARBA" id="ARBA00023015"/>
    </source>
</evidence>
<dbReference type="InterPro" id="IPR036390">
    <property type="entry name" value="WH_DNA-bd_sf"/>
</dbReference>
<evidence type="ECO:0000313" key="7">
    <source>
        <dbReference type="EMBL" id="SDF45931.1"/>
    </source>
</evidence>
<dbReference type="SUPFAM" id="SSF53383">
    <property type="entry name" value="PLP-dependent transferases"/>
    <property type="match status" value="1"/>
</dbReference>
<dbReference type="Gene3D" id="1.10.10.10">
    <property type="entry name" value="Winged helix-like DNA-binding domain superfamily/Winged helix DNA-binding domain"/>
    <property type="match status" value="1"/>
</dbReference>
<dbReference type="SUPFAM" id="SSF46785">
    <property type="entry name" value="Winged helix' DNA-binding domain"/>
    <property type="match status" value="1"/>
</dbReference>
<evidence type="ECO:0000259" key="6">
    <source>
        <dbReference type="PROSITE" id="PS50949"/>
    </source>
</evidence>
<dbReference type="SMART" id="SM00345">
    <property type="entry name" value="HTH_GNTR"/>
    <property type="match status" value="1"/>
</dbReference>
<dbReference type="EMBL" id="FNAV01000022">
    <property type="protein sequence ID" value="SDF45931.1"/>
    <property type="molecule type" value="Genomic_DNA"/>
</dbReference>